<name>A0A0L1IKM4_ASPN3</name>
<evidence type="ECO:0000313" key="2">
    <source>
        <dbReference type="EMBL" id="KNG80052.1"/>
    </source>
</evidence>
<reference evidence="2 3" key="1">
    <citation type="submission" date="2014-06" db="EMBL/GenBank/DDBJ databases">
        <title>The Genome of the Aflatoxigenic Filamentous Fungus Aspergillus nomius.</title>
        <authorList>
            <person name="Moore M.G."/>
            <person name="Shannon B.M."/>
            <person name="Brian M.M."/>
        </authorList>
    </citation>
    <scope>NUCLEOTIDE SEQUENCE [LARGE SCALE GENOMIC DNA]</scope>
    <source>
        <strain evidence="2 3">NRRL 13137</strain>
    </source>
</reference>
<dbReference type="Proteomes" id="UP000037505">
    <property type="component" value="Unassembled WGS sequence"/>
</dbReference>
<accession>A0A0L1IKM4</accession>
<evidence type="ECO:0000256" key="1">
    <source>
        <dbReference type="SAM" id="MobiDB-lite"/>
    </source>
</evidence>
<feature type="region of interest" description="Disordered" evidence="1">
    <location>
        <begin position="53"/>
        <end position="76"/>
    </location>
</feature>
<protein>
    <submittedName>
        <fullName evidence="2">Uncharacterized protein</fullName>
    </submittedName>
</protein>
<sequence>MPPPSNHRKDVEPPEEITSEAVRGFLTGAFRFGSVSILAHMIMILPHPFKFSPSATPPAPSQPQAQSSPRPGPSILSKDYLRSRLFYRPLEGFSDWLSPASRIYRGLTPQYKVFLQIAAMTLGGCIWAERRVNDYIDLIRKTKRAERLEAQRAARYAE</sequence>
<dbReference type="OrthoDB" id="3979469at2759"/>
<keyword evidence="3" id="KW-1185">Reference proteome</keyword>
<dbReference type="PANTHER" id="PTHR39153">
    <property type="entry name" value="AGR244WP"/>
    <property type="match status" value="1"/>
</dbReference>
<dbReference type="InterPro" id="IPR038882">
    <property type="entry name" value="Rcf3"/>
</dbReference>
<dbReference type="EMBL" id="JNOM01000719">
    <property type="protein sequence ID" value="KNG80052.1"/>
    <property type="molecule type" value="Genomic_DNA"/>
</dbReference>
<dbReference type="GeneID" id="26813397"/>
<comment type="caution">
    <text evidence="2">The sequence shown here is derived from an EMBL/GenBank/DDBJ whole genome shotgun (WGS) entry which is preliminary data.</text>
</comment>
<evidence type="ECO:0000313" key="3">
    <source>
        <dbReference type="Proteomes" id="UP000037505"/>
    </source>
</evidence>
<dbReference type="PANTHER" id="PTHR39153:SF1">
    <property type="entry name" value="AGR244WP"/>
    <property type="match status" value="1"/>
</dbReference>
<organism evidence="2 3">
    <name type="scientific">Aspergillus nomiae NRRL (strain ATCC 15546 / NRRL 13137 / CBS 260.88 / M93)</name>
    <dbReference type="NCBI Taxonomy" id="1509407"/>
    <lineage>
        <taxon>Eukaryota</taxon>
        <taxon>Fungi</taxon>
        <taxon>Dikarya</taxon>
        <taxon>Ascomycota</taxon>
        <taxon>Pezizomycotina</taxon>
        <taxon>Eurotiomycetes</taxon>
        <taxon>Eurotiomycetidae</taxon>
        <taxon>Eurotiales</taxon>
        <taxon>Aspergillaceae</taxon>
        <taxon>Aspergillus</taxon>
        <taxon>Aspergillus subgen. Circumdati</taxon>
    </lineage>
</organism>
<dbReference type="AlphaFoldDB" id="A0A0L1IKM4"/>
<proteinExistence type="predicted"/>
<dbReference type="RefSeq" id="XP_015400975.1">
    <property type="nucleotide sequence ID" value="XM_015556849.1"/>
</dbReference>
<gene>
    <name evidence="2" type="ORF">ANOM_011593</name>
</gene>
<dbReference type="STRING" id="1509407.A0A0L1IKM4"/>